<evidence type="ECO:0000256" key="1">
    <source>
        <dbReference type="ARBA" id="ARBA00022450"/>
    </source>
</evidence>
<dbReference type="InterPro" id="IPR049900">
    <property type="entry name" value="PKS_mFAS_DH"/>
</dbReference>
<feature type="active site" description="Proton donor; for dehydratase activity" evidence="3">
    <location>
        <position position="256"/>
    </location>
</feature>
<evidence type="ECO:0000313" key="5">
    <source>
        <dbReference type="EMBL" id="KAF2480069.1"/>
    </source>
</evidence>
<dbReference type="EMBL" id="MU001640">
    <property type="protein sequence ID" value="KAF2480069.1"/>
    <property type="molecule type" value="Genomic_DNA"/>
</dbReference>
<keyword evidence="1" id="KW-0596">Phosphopantetheine</keyword>
<evidence type="ECO:0000313" key="6">
    <source>
        <dbReference type="Proteomes" id="UP000799767"/>
    </source>
</evidence>
<feature type="region of interest" description="N-terminal hotdog fold" evidence="3">
    <location>
        <begin position="19"/>
        <end position="167"/>
    </location>
</feature>
<evidence type="ECO:0000256" key="2">
    <source>
        <dbReference type="ARBA" id="ARBA00022553"/>
    </source>
</evidence>
<dbReference type="RefSeq" id="XP_033586639.1">
    <property type="nucleotide sequence ID" value="XM_033737609.1"/>
</dbReference>
<feature type="region of interest" description="C-terminal hotdog fold" evidence="3">
    <location>
        <begin position="197"/>
        <end position="346"/>
    </location>
</feature>
<dbReference type="NCBIfam" id="TIGR04532">
    <property type="entry name" value="PT_fungal_PKS"/>
    <property type="match status" value="1"/>
</dbReference>
<keyword evidence="2" id="KW-0597">Phosphoprotein</keyword>
<feature type="active site" description="Proton acceptor; for dehydratase activity" evidence="3">
    <location>
        <position position="55"/>
    </location>
</feature>
<dbReference type="Proteomes" id="UP000799767">
    <property type="component" value="Unassembled WGS sequence"/>
</dbReference>
<dbReference type="Pfam" id="PF14765">
    <property type="entry name" value="PS-DH"/>
    <property type="match status" value="1"/>
</dbReference>
<feature type="domain" description="PKS/mFAS DH" evidence="4">
    <location>
        <begin position="19"/>
        <end position="346"/>
    </location>
</feature>
<sequence>MSVTSPAPNSAQPLKYLTPSCQQVAHEDLSGTTAGRWVIRTCLADPAILPAISQHVCHGVALTPAGLYTDMAAVAARHIWRSDRGHDAVTPAIKVCNLSVTKTYIIAIPPKPTGQWLEMEVVPEISPFSSGDLLDATVHCQFRSITPDGVKINDLASCSVVYELDHAWLMSWSHFAPTILARISKLHVRAATETSGDVMHMHRGKAYELFQSFVDYGPKYQNMAEVYVDTQTLEATATHAFQPDPATDYTTPFYMDGSCHISGFVVNAIVDTEKNAYISQGIESMKLSSKFDPEDHHAEIKTYVHMETMPNDKTVMRGDVYVLQNEEIVGVWEGIKFKRIPRKALNVFLPRPKV</sequence>
<reference evidence="5" key="1">
    <citation type="journal article" date="2020" name="Stud. Mycol.">
        <title>101 Dothideomycetes genomes: a test case for predicting lifestyles and emergence of pathogens.</title>
        <authorList>
            <person name="Haridas S."/>
            <person name="Albert R."/>
            <person name="Binder M."/>
            <person name="Bloem J."/>
            <person name="Labutti K."/>
            <person name="Salamov A."/>
            <person name="Andreopoulos B."/>
            <person name="Baker S."/>
            <person name="Barry K."/>
            <person name="Bills G."/>
            <person name="Bluhm B."/>
            <person name="Cannon C."/>
            <person name="Castanera R."/>
            <person name="Culley D."/>
            <person name="Daum C."/>
            <person name="Ezra D."/>
            <person name="Gonzalez J."/>
            <person name="Henrissat B."/>
            <person name="Kuo A."/>
            <person name="Liang C."/>
            <person name="Lipzen A."/>
            <person name="Lutzoni F."/>
            <person name="Magnuson J."/>
            <person name="Mondo S."/>
            <person name="Nolan M."/>
            <person name="Ohm R."/>
            <person name="Pangilinan J."/>
            <person name="Park H.-J."/>
            <person name="Ramirez L."/>
            <person name="Alfaro M."/>
            <person name="Sun H."/>
            <person name="Tritt A."/>
            <person name="Yoshinaga Y."/>
            <person name="Zwiers L.-H."/>
            <person name="Turgeon B."/>
            <person name="Goodwin S."/>
            <person name="Spatafora J."/>
            <person name="Crous P."/>
            <person name="Grigoriev I."/>
        </authorList>
    </citation>
    <scope>NUCLEOTIDE SEQUENCE</scope>
    <source>
        <strain evidence="5">CBS 113389</strain>
    </source>
</reference>
<proteinExistence type="predicted"/>
<dbReference type="OrthoDB" id="329835at2759"/>
<dbReference type="InterPro" id="IPR049551">
    <property type="entry name" value="PKS_DH_C"/>
</dbReference>
<organism evidence="5 6">
    <name type="scientific">Neohortaea acidophila</name>
    <dbReference type="NCBI Taxonomy" id="245834"/>
    <lineage>
        <taxon>Eukaryota</taxon>
        <taxon>Fungi</taxon>
        <taxon>Dikarya</taxon>
        <taxon>Ascomycota</taxon>
        <taxon>Pezizomycotina</taxon>
        <taxon>Dothideomycetes</taxon>
        <taxon>Dothideomycetidae</taxon>
        <taxon>Mycosphaerellales</taxon>
        <taxon>Teratosphaeriaceae</taxon>
        <taxon>Neohortaea</taxon>
    </lineage>
</organism>
<dbReference type="InterPro" id="IPR030918">
    <property type="entry name" value="PT_fungal_PKS"/>
</dbReference>
<evidence type="ECO:0000256" key="3">
    <source>
        <dbReference type="PROSITE-ProRule" id="PRU01363"/>
    </source>
</evidence>
<evidence type="ECO:0000259" key="4">
    <source>
        <dbReference type="PROSITE" id="PS52019"/>
    </source>
</evidence>
<dbReference type="AlphaFoldDB" id="A0A6A6PJ63"/>
<dbReference type="InterPro" id="IPR042104">
    <property type="entry name" value="PKS_dehydratase_sf"/>
</dbReference>
<dbReference type="Gene3D" id="3.10.129.110">
    <property type="entry name" value="Polyketide synthase dehydratase"/>
    <property type="match status" value="1"/>
</dbReference>
<protein>
    <submittedName>
        <fullName evidence="5">Polyketide synthase dehydratase-domain-containing protein</fullName>
    </submittedName>
</protein>
<keyword evidence="6" id="KW-1185">Reference proteome</keyword>
<dbReference type="PROSITE" id="PS52019">
    <property type="entry name" value="PKS_MFAS_DH"/>
    <property type="match status" value="1"/>
</dbReference>
<name>A0A6A6PJ63_9PEZI</name>
<dbReference type="GeneID" id="54478611"/>
<gene>
    <name evidence="5" type="ORF">BDY17DRAFT_327053</name>
</gene>
<accession>A0A6A6PJ63</accession>